<dbReference type="AlphaFoldDB" id="A0A3B0UR18"/>
<gene>
    <name evidence="6" type="ORF">MNBD_BACTEROID06-1226</name>
</gene>
<evidence type="ECO:0000313" key="6">
    <source>
        <dbReference type="EMBL" id="VAW27059.1"/>
    </source>
</evidence>
<dbReference type="InterPro" id="IPR000092">
    <property type="entry name" value="Polyprenyl_synt"/>
</dbReference>
<dbReference type="GO" id="GO:0046872">
    <property type="term" value="F:metal ion binding"/>
    <property type="evidence" value="ECO:0007669"/>
    <property type="project" value="UniProtKB-KW"/>
</dbReference>
<dbReference type="EMBL" id="UOES01000176">
    <property type="protein sequence ID" value="VAW27059.1"/>
    <property type="molecule type" value="Genomic_DNA"/>
</dbReference>
<proteinExistence type="inferred from homology"/>
<evidence type="ECO:0000256" key="5">
    <source>
        <dbReference type="ARBA" id="ARBA00022842"/>
    </source>
</evidence>
<dbReference type="SFLD" id="SFLDS00005">
    <property type="entry name" value="Isoprenoid_Synthase_Type_I"/>
    <property type="match status" value="1"/>
</dbReference>
<dbReference type="SFLD" id="SFLDG01017">
    <property type="entry name" value="Polyprenyl_Transferase_Like"/>
    <property type="match status" value="1"/>
</dbReference>
<dbReference type="PANTHER" id="PTHR12001:SF85">
    <property type="entry name" value="SHORT CHAIN ISOPRENYL DIPHOSPHATE SYNTHASE"/>
    <property type="match status" value="1"/>
</dbReference>
<dbReference type="SUPFAM" id="SSF48576">
    <property type="entry name" value="Terpenoid synthases"/>
    <property type="match status" value="1"/>
</dbReference>
<evidence type="ECO:0000256" key="1">
    <source>
        <dbReference type="ARBA" id="ARBA00001946"/>
    </source>
</evidence>
<organism evidence="6">
    <name type="scientific">hydrothermal vent metagenome</name>
    <dbReference type="NCBI Taxonomy" id="652676"/>
    <lineage>
        <taxon>unclassified sequences</taxon>
        <taxon>metagenomes</taxon>
        <taxon>ecological metagenomes</taxon>
    </lineage>
</organism>
<name>A0A3B0UR18_9ZZZZ</name>
<comment type="cofactor">
    <cofactor evidence="1">
        <name>Mg(2+)</name>
        <dbReference type="ChEBI" id="CHEBI:18420"/>
    </cofactor>
</comment>
<dbReference type="Gene3D" id="1.10.600.10">
    <property type="entry name" value="Farnesyl Diphosphate Synthase"/>
    <property type="match status" value="1"/>
</dbReference>
<evidence type="ECO:0000256" key="4">
    <source>
        <dbReference type="ARBA" id="ARBA00022723"/>
    </source>
</evidence>
<dbReference type="PANTHER" id="PTHR12001">
    <property type="entry name" value="GERANYLGERANYL PYROPHOSPHATE SYNTHASE"/>
    <property type="match status" value="1"/>
</dbReference>
<dbReference type="PROSITE" id="PS00723">
    <property type="entry name" value="POLYPRENYL_SYNTHASE_1"/>
    <property type="match status" value="1"/>
</dbReference>
<keyword evidence="4" id="KW-0479">Metal-binding</keyword>
<dbReference type="InterPro" id="IPR008949">
    <property type="entry name" value="Isoprenoid_synthase_dom_sf"/>
</dbReference>
<sequence length="320" mass="35824">MNQDLNTLLNKINTGLEDLSLPKSPINLYEPIKYILKIGGKRVRPMLAMLAYQLYKKDVDKVLLPILALEVFHNFTLVHDDIMDEAPLRRGNETVHTKWNRNIAILSGDVMMVKAYNLLSHSPSEALPKVLKKFNACAQEVCEGQQKDMDFEKLPSVTVEEYLNMIRQKTAVLLGFSLELGAILAGAPTEESNKLYEVGVNLGLAFQLQDDLLDLYGGDGFGKQIGGDIINKKKSILITKALELSNEKTNLLNSYNANTSDPDKKVKKIRGLFNQLGVQKEVKQMLDIYEKEGNDGLAVLGSANQKPLLEFITHLKIRVK</sequence>
<keyword evidence="3 6" id="KW-0808">Transferase</keyword>
<evidence type="ECO:0000256" key="3">
    <source>
        <dbReference type="ARBA" id="ARBA00022679"/>
    </source>
</evidence>
<dbReference type="Pfam" id="PF00348">
    <property type="entry name" value="polyprenyl_synt"/>
    <property type="match status" value="1"/>
</dbReference>
<comment type="similarity">
    <text evidence="2">Belongs to the FPP/GGPP synthase family.</text>
</comment>
<dbReference type="GO" id="GO:0004311">
    <property type="term" value="F:geranylgeranyl diphosphate synthase activity"/>
    <property type="evidence" value="ECO:0007669"/>
    <property type="project" value="UniProtKB-EC"/>
</dbReference>
<dbReference type="PROSITE" id="PS00444">
    <property type="entry name" value="POLYPRENYL_SYNTHASE_2"/>
    <property type="match status" value="1"/>
</dbReference>
<dbReference type="InterPro" id="IPR033749">
    <property type="entry name" value="Polyprenyl_synt_CS"/>
</dbReference>
<dbReference type="EC" id="2.5.1.29" evidence="6"/>
<dbReference type="GO" id="GO:0008299">
    <property type="term" value="P:isoprenoid biosynthetic process"/>
    <property type="evidence" value="ECO:0007669"/>
    <property type="project" value="InterPro"/>
</dbReference>
<dbReference type="CDD" id="cd00685">
    <property type="entry name" value="Trans_IPPS_HT"/>
    <property type="match status" value="1"/>
</dbReference>
<protein>
    <submittedName>
        <fullName evidence="6">Geranylgeranyl diphosphate synthase</fullName>
        <ecNumber evidence="6">2.5.1.29</ecNumber>
    </submittedName>
</protein>
<reference evidence="6" key="1">
    <citation type="submission" date="2018-06" db="EMBL/GenBank/DDBJ databases">
        <authorList>
            <person name="Zhirakovskaya E."/>
        </authorList>
    </citation>
    <scope>NUCLEOTIDE SEQUENCE</scope>
</reference>
<evidence type="ECO:0000256" key="2">
    <source>
        <dbReference type="ARBA" id="ARBA00006706"/>
    </source>
</evidence>
<keyword evidence="5" id="KW-0460">Magnesium</keyword>
<accession>A0A3B0UR18</accession>